<protein>
    <submittedName>
        <fullName evidence="1">Uncharacterized protein</fullName>
    </submittedName>
</protein>
<organism evidence="1">
    <name type="scientific">Candidatus Berkiella aquae</name>
    <dbReference type="NCBI Taxonomy" id="295108"/>
    <lineage>
        <taxon>Bacteria</taxon>
        <taxon>Pseudomonadati</taxon>
        <taxon>Pseudomonadota</taxon>
        <taxon>Gammaproteobacteria</taxon>
        <taxon>Candidatus Berkiellales</taxon>
        <taxon>Candidatus Berkiellaceae</taxon>
        <taxon>Candidatus Berkiella</taxon>
    </lineage>
</organism>
<name>A0A0Q9YUQ0_9GAMM</name>
<proteinExistence type="predicted"/>
<sequence length="45" mass="5234">MNNMVIVSETIQLRPAIKLVRLLVQISRLTYQITGPSFCFKNLRK</sequence>
<reference evidence="1" key="1">
    <citation type="submission" date="2015-09" db="EMBL/GenBank/DDBJ databases">
        <title>Draft Genome Sequences of Two Novel Amoeba-resistant Intranuclear Bacteria, Candidatus Berkiella cookevillensis and Candidatus Berkiella aquae.</title>
        <authorList>
            <person name="Mehari Y.T."/>
            <person name="Arivett B.A."/>
            <person name="Farone A.L."/>
            <person name="Gunderson J.H."/>
            <person name="Farone M.B."/>
        </authorList>
    </citation>
    <scope>NUCLEOTIDE SEQUENCE [LARGE SCALE GENOMIC DNA]</scope>
    <source>
        <strain evidence="1">HT99</strain>
    </source>
</reference>
<accession>A0A0Q9YUQ0</accession>
<dbReference type="AlphaFoldDB" id="A0A0Q9YUQ0"/>
<gene>
    <name evidence="1" type="ORF">HT99x_02587</name>
</gene>
<dbReference type="EMBL" id="LKAJ01000013">
    <property type="protein sequence ID" value="KRG20337.1"/>
    <property type="molecule type" value="Genomic_DNA"/>
</dbReference>
<comment type="caution">
    <text evidence="1">The sequence shown here is derived from an EMBL/GenBank/DDBJ whole genome shotgun (WGS) entry which is preliminary data.</text>
</comment>
<evidence type="ECO:0000313" key="1">
    <source>
        <dbReference type="EMBL" id="KRG20337.1"/>
    </source>
</evidence>